<dbReference type="EMBL" id="JABELV010000099">
    <property type="protein sequence ID" value="KAG7531069.1"/>
    <property type="molecule type" value="Genomic_DNA"/>
</dbReference>
<evidence type="ECO:0000313" key="7">
    <source>
        <dbReference type="EMBL" id="KAG7531069.1"/>
    </source>
</evidence>
<protein>
    <submittedName>
        <fullName evidence="7">Uncharacterized protein</fullName>
    </submittedName>
</protein>
<dbReference type="PANTHER" id="PTHR11266:SF50">
    <property type="entry name" value="VACUOLAR MEMBRANE PROTEIN YOR292C"/>
    <property type="match status" value="1"/>
</dbReference>
<dbReference type="GO" id="GO:0016020">
    <property type="term" value="C:membrane"/>
    <property type="evidence" value="ECO:0007669"/>
    <property type="project" value="UniProtKB-SubCell"/>
</dbReference>
<dbReference type="Proteomes" id="UP000812966">
    <property type="component" value="Unassembled WGS sequence"/>
</dbReference>
<evidence type="ECO:0000256" key="6">
    <source>
        <dbReference type="RuleBase" id="RU363053"/>
    </source>
</evidence>
<reference evidence="7" key="1">
    <citation type="submission" date="2020-04" db="EMBL/GenBank/DDBJ databases">
        <title>Analysis of mating type loci in Filobasidium floriforme.</title>
        <authorList>
            <person name="Nowrousian M."/>
        </authorList>
    </citation>
    <scope>NUCLEOTIDE SEQUENCE</scope>
    <source>
        <strain evidence="7">CBS 6242</strain>
    </source>
</reference>
<organism evidence="7 8">
    <name type="scientific">Filobasidium floriforme</name>
    <dbReference type="NCBI Taxonomy" id="5210"/>
    <lineage>
        <taxon>Eukaryota</taxon>
        <taxon>Fungi</taxon>
        <taxon>Dikarya</taxon>
        <taxon>Basidiomycota</taxon>
        <taxon>Agaricomycotina</taxon>
        <taxon>Tremellomycetes</taxon>
        <taxon>Filobasidiales</taxon>
        <taxon>Filobasidiaceae</taxon>
        <taxon>Filobasidium</taxon>
    </lineage>
</organism>
<keyword evidence="3" id="KW-0812">Transmembrane</keyword>
<evidence type="ECO:0000256" key="2">
    <source>
        <dbReference type="ARBA" id="ARBA00006824"/>
    </source>
</evidence>
<dbReference type="AlphaFoldDB" id="A0A8K0JIG5"/>
<accession>A0A8K0JIG5</accession>
<dbReference type="Pfam" id="PF04117">
    <property type="entry name" value="Mpv17_PMP22"/>
    <property type="match status" value="1"/>
</dbReference>
<name>A0A8K0JIG5_9TREE</name>
<evidence type="ECO:0000256" key="1">
    <source>
        <dbReference type="ARBA" id="ARBA00004141"/>
    </source>
</evidence>
<proteinExistence type="inferred from homology"/>
<comment type="caution">
    <text evidence="7">The sequence shown here is derived from an EMBL/GenBank/DDBJ whole genome shotgun (WGS) entry which is preliminary data.</text>
</comment>
<evidence type="ECO:0000256" key="4">
    <source>
        <dbReference type="ARBA" id="ARBA00022989"/>
    </source>
</evidence>
<keyword evidence="8" id="KW-1185">Reference proteome</keyword>
<sequence length="212" mass="23316">MPVPGLIGAFAKVYTSNFERRPVPTLMITNGALNSIGDAVAQTSQILLARPSVPHPDTLEFQPPAPTYDPYRTLRFAAFGVAIGPLVGVWMKFLERKIPLKVPGGSTGVQTAKRVFMDQFVLSLSQLALFVAAMGYMEGRDTNGVKDKFSDRLSAALIANWKVWPLVQAVNFRLMPLPFITQFQSTCGIAWTVYLSVLNARDDIRLDKPTTA</sequence>
<dbReference type="InterPro" id="IPR007248">
    <property type="entry name" value="Mpv17_PMP22"/>
</dbReference>
<keyword evidence="5" id="KW-0472">Membrane</keyword>
<comment type="subcellular location">
    <subcellularLocation>
        <location evidence="1">Membrane</location>
        <topology evidence="1">Multi-pass membrane protein</topology>
    </subcellularLocation>
</comment>
<evidence type="ECO:0000256" key="3">
    <source>
        <dbReference type="ARBA" id="ARBA00022692"/>
    </source>
</evidence>
<evidence type="ECO:0000256" key="5">
    <source>
        <dbReference type="ARBA" id="ARBA00023136"/>
    </source>
</evidence>
<dbReference type="GO" id="GO:0005739">
    <property type="term" value="C:mitochondrion"/>
    <property type="evidence" value="ECO:0007669"/>
    <property type="project" value="TreeGrafter"/>
</dbReference>
<comment type="similarity">
    <text evidence="2 6">Belongs to the peroxisomal membrane protein PXMP2/4 family.</text>
</comment>
<gene>
    <name evidence="7" type="ORF">FFLO_04563</name>
</gene>
<keyword evidence="4" id="KW-1133">Transmembrane helix</keyword>
<dbReference type="PANTHER" id="PTHR11266">
    <property type="entry name" value="PEROXISOMAL MEMBRANE PROTEIN 2, PXMP2 MPV17"/>
    <property type="match status" value="1"/>
</dbReference>
<evidence type="ECO:0000313" key="8">
    <source>
        <dbReference type="Proteomes" id="UP000812966"/>
    </source>
</evidence>